<name>A0ABQ2WTA1_9ALTE</name>
<dbReference type="Pfam" id="PF09423">
    <property type="entry name" value="PhoD"/>
    <property type="match status" value="1"/>
</dbReference>
<comment type="caution">
    <text evidence="3">The sequence shown here is derived from an EMBL/GenBank/DDBJ whole genome shotgun (WGS) entry which is preliminary data.</text>
</comment>
<proteinExistence type="predicted"/>
<dbReference type="InterPro" id="IPR018946">
    <property type="entry name" value="PhoD-like_MPP"/>
</dbReference>
<dbReference type="Gene3D" id="2.60.40.380">
    <property type="entry name" value="Purple acid phosphatase-like, N-terminal"/>
    <property type="match status" value="1"/>
</dbReference>
<evidence type="ECO:0000313" key="4">
    <source>
        <dbReference type="Proteomes" id="UP000634667"/>
    </source>
</evidence>
<reference evidence="4" key="1">
    <citation type="journal article" date="2019" name="Int. J. Syst. Evol. Microbiol.">
        <title>The Global Catalogue of Microorganisms (GCM) 10K type strain sequencing project: providing services to taxonomists for standard genome sequencing and annotation.</title>
        <authorList>
            <consortium name="The Broad Institute Genomics Platform"/>
            <consortium name="The Broad Institute Genome Sequencing Center for Infectious Disease"/>
            <person name="Wu L."/>
            <person name="Ma J."/>
        </authorList>
    </citation>
    <scope>NUCLEOTIDE SEQUENCE [LARGE SCALE GENOMIC DNA]</scope>
    <source>
        <strain evidence="4">KCTC 23723</strain>
    </source>
</reference>
<evidence type="ECO:0000259" key="1">
    <source>
        <dbReference type="Pfam" id="PF09423"/>
    </source>
</evidence>
<dbReference type="PROSITE" id="PS51318">
    <property type="entry name" value="TAT"/>
    <property type="match status" value="1"/>
</dbReference>
<gene>
    <name evidence="3" type="primary">phoD</name>
    <name evidence="3" type="ORF">GCM10008111_24170</name>
</gene>
<feature type="domain" description="PhoD-like phosphatase metallophosphatase" evidence="1">
    <location>
        <begin position="146"/>
        <end position="545"/>
    </location>
</feature>
<dbReference type="PANTHER" id="PTHR43606:SF2">
    <property type="entry name" value="ALKALINE PHOSPHATASE FAMILY PROTEIN (AFU_ORTHOLOGUE AFUA_5G03860)"/>
    <property type="match status" value="1"/>
</dbReference>
<dbReference type="SUPFAM" id="SSF56300">
    <property type="entry name" value="Metallo-dependent phosphatases"/>
    <property type="match status" value="1"/>
</dbReference>
<dbReference type="EMBL" id="BMYR01000010">
    <property type="protein sequence ID" value="GGW67318.1"/>
    <property type="molecule type" value="Genomic_DNA"/>
</dbReference>
<dbReference type="InterPro" id="IPR029052">
    <property type="entry name" value="Metallo-depent_PP-like"/>
</dbReference>
<sequence length="568" mass="63653">MSTFSRRDFIKYSASLLAVASVSTLVTGCAASFSQAQLSHVTFDVGVASGDATQDAVILWTRAIPQRDDVSTVTVGWQLARDAAFNNVVRSGYVSTSADKDFTLKIDVQQLEAGQRYYYRFIAANNTTVVGQTRTLAASGLAPLTLAVFSCSNYPAGHFNVYREAAKQSHIDAVIHLGDYLYEYAADGYASENAVQLGRTLAADNAHEILSLTDYRKRYALYRSDRALQQLHAAVPWYLVWDDHEITNDTWHSGAENHQIATEGDFFARRAAAVQAYYEWLPIRPPMGDSSIQIYRSFHFGELMSLHLLDTRLIARDQQLEYKNYFDAKTGEFAAQQFQTDLLAERQLLGKTQLDWLTSQLRQSEAKWQVLGQQVLMAKMLVPAELLRERDLTAIPTKLTALAHAKQRIMQAQQQGVTPDTQDVARLAQKMPYNLDAWDGYPRQREQLYAAAKALNKPLVVLAGDTHNAWHSVLTDQQGSIVGVEFATPSVSSPGMEKYLKLAPEQAPAVAAVFSMLIDDLQWCNLHQRGFMQLRISADNIQCEWQFIDTILTENYQQVGQHQAQFSA</sequence>
<dbReference type="Pfam" id="PF16655">
    <property type="entry name" value="PhoD_N"/>
    <property type="match status" value="1"/>
</dbReference>
<dbReference type="InterPro" id="IPR052900">
    <property type="entry name" value="Phospholipid_Metab_Enz"/>
</dbReference>
<dbReference type="PANTHER" id="PTHR43606">
    <property type="entry name" value="PHOSPHATASE, PUTATIVE (AFU_ORTHOLOGUE AFUA_6G08710)-RELATED"/>
    <property type="match status" value="1"/>
</dbReference>
<dbReference type="InterPro" id="IPR006311">
    <property type="entry name" value="TAT_signal"/>
</dbReference>
<organism evidence="3 4">
    <name type="scientific">Alishewanella tabrizica</name>
    <dbReference type="NCBI Taxonomy" id="671278"/>
    <lineage>
        <taxon>Bacteria</taxon>
        <taxon>Pseudomonadati</taxon>
        <taxon>Pseudomonadota</taxon>
        <taxon>Gammaproteobacteria</taxon>
        <taxon>Alteromonadales</taxon>
        <taxon>Alteromonadaceae</taxon>
        <taxon>Alishewanella</taxon>
    </lineage>
</organism>
<dbReference type="Proteomes" id="UP000634667">
    <property type="component" value="Unassembled WGS sequence"/>
</dbReference>
<protein>
    <submittedName>
        <fullName evidence="3">Alkaline phosphatase</fullName>
    </submittedName>
</protein>
<dbReference type="PROSITE" id="PS51257">
    <property type="entry name" value="PROKAR_LIPOPROTEIN"/>
    <property type="match status" value="1"/>
</dbReference>
<dbReference type="InterPro" id="IPR038607">
    <property type="entry name" value="PhoD-like_sf"/>
</dbReference>
<evidence type="ECO:0000313" key="3">
    <source>
        <dbReference type="EMBL" id="GGW67318.1"/>
    </source>
</evidence>
<keyword evidence="4" id="KW-1185">Reference proteome</keyword>
<dbReference type="InterPro" id="IPR032093">
    <property type="entry name" value="PhoD_N"/>
</dbReference>
<accession>A0ABQ2WTA1</accession>
<evidence type="ECO:0000259" key="2">
    <source>
        <dbReference type="Pfam" id="PF16655"/>
    </source>
</evidence>
<dbReference type="RefSeq" id="WP_189483486.1">
    <property type="nucleotide sequence ID" value="NZ_BMYR01000010.1"/>
</dbReference>
<dbReference type="CDD" id="cd07389">
    <property type="entry name" value="MPP_PhoD"/>
    <property type="match status" value="1"/>
</dbReference>
<dbReference type="Gene3D" id="3.60.21.70">
    <property type="entry name" value="PhoD-like phosphatase"/>
    <property type="match status" value="1"/>
</dbReference>
<feature type="domain" description="Phospholipase D N-terminal" evidence="2">
    <location>
        <begin position="46"/>
        <end position="135"/>
    </location>
</feature>